<protein>
    <submittedName>
        <fullName evidence="2">Myosin-1</fullName>
    </submittedName>
</protein>
<dbReference type="AlphaFoldDB" id="A0AAE1LTI2"/>
<comment type="caution">
    <text evidence="2">The sequence shown here is derived from an EMBL/GenBank/DDBJ whole genome shotgun (WGS) entry which is preliminary data.</text>
</comment>
<evidence type="ECO:0000313" key="2">
    <source>
        <dbReference type="EMBL" id="KAK3929812.1"/>
    </source>
</evidence>
<evidence type="ECO:0000256" key="1">
    <source>
        <dbReference type="SAM" id="MobiDB-lite"/>
    </source>
</evidence>
<feature type="compositionally biased region" description="Low complexity" evidence="1">
    <location>
        <begin position="27"/>
        <end position="37"/>
    </location>
</feature>
<keyword evidence="3" id="KW-1185">Reference proteome</keyword>
<organism evidence="2 3">
    <name type="scientific">Frankliniella fusca</name>
    <dbReference type="NCBI Taxonomy" id="407009"/>
    <lineage>
        <taxon>Eukaryota</taxon>
        <taxon>Metazoa</taxon>
        <taxon>Ecdysozoa</taxon>
        <taxon>Arthropoda</taxon>
        <taxon>Hexapoda</taxon>
        <taxon>Insecta</taxon>
        <taxon>Pterygota</taxon>
        <taxon>Neoptera</taxon>
        <taxon>Paraneoptera</taxon>
        <taxon>Thysanoptera</taxon>
        <taxon>Terebrantia</taxon>
        <taxon>Thripoidea</taxon>
        <taxon>Thripidae</taxon>
        <taxon>Frankliniella</taxon>
    </lineage>
</organism>
<feature type="compositionally biased region" description="Basic residues" evidence="1">
    <location>
        <begin position="13"/>
        <end position="26"/>
    </location>
</feature>
<accession>A0AAE1LTI2</accession>
<evidence type="ECO:0000313" key="3">
    <source>
        <dbReference type="Proteomes" id="UP001219518"/>
    </source>
</evidence>
<dbReference type="SUPFAM" id="SSF140996">
    <property type="entry name" value="Hermes dimerisation domain"/>
    <property type="match status" value="1"/>
</dbReference>
<reference evidence="2" key="1">
    <citation type="submission" date="2021-07" db="EMBL/GenBank/DDBJ databases">
        <authorList>
            <person name="Catto M.A."/>
            <person name="Jacobson A."/>
            <person name="Kennedy G."/>
            <person name="Labadie P."/>
            <person name="Hunt B.G."/>
            <person name="Srinivasan R."/>
        </authorList>
    </citation>
    <scope>NUCLEOTIDE SEQUENCE</scope>
    <source>
        <strain evidence="2">PL_HMW_Pooled</strain>
        <tissue evidence="2">Head</tissue>
    </source>
</reference>
<reference evidence="2" key="2">
    <citation type="journal article" date="2023" name="BMC Genomics">
        <title>Pest status, molecular evolution, and epigenetic factors derived from the genome assembly of Frankliniella fusca, a thysanopteran phytovirus vector.</title>
        <authorList>
            <person name="Catto M.A."/>
            <person name="Labadie P.E."/>
            <person name="Jacobson A.L."/>
            <person name="Kennedy G.G."/>
            <person name="Srinivasan R."/>
            <person name="Hunt B.G."/>
        </authorList>
    </citation>
    <scope>NUCLEOTIDE SEQUENCE</scope>
    <source>
        <strain evidence="2">PL_HMW_Pooled</strain>
    </source>
</reference>
<name>A0AAE1LTI2_9NEOP</name>
<gene>
    <name evidence="2" type="ORF">KUF71_020205</name>
</gene>
<dbReference type="EMBL" id="JAHWGI010001404">
    <property type="protein sequence ID" value="KAK3929812.1"/>
    <property type="molecule type" value="Genomic_DNA"/>
</dbReference>
<proteinExistence type="predicted"/>
<dbReference type="Proteomes" id="UP001219518">
    <property type="component" value="Unassembled WGS sequence"/>
</dbReference>
<feature type="compositionally biased region" description="Polar residues" evidence="1">
    <location>
        <begin position="1"/>
        <end position="11"/>
    </location>
</feature>
<dbReference type="Gene3D" id="1.10.10.1070">
    <property type="entry name" value="Zinc finger, BED domain-containing"/>
    <property type="match status" value="1"/>
</dbReference>
<feature type="region of interest" description="Disordered" evidence="1">
    <location>
        <begin position="1"/>
        <end position="61"/>
    </location>
</feature>
<sequence length="148" mass="15703">MDQSGSVTPTSGKARKAPSRAPRSRSRSVVAKKASASDSGGEARDTGTSSLENHAKKSCPKLKDHVASDFVDLPADGKSKFVDMLAEMCAATLSSMNHVTHESFVAVIQTVVDLTVHARGRVDARELVPGGVNTISQRLEERSNEARA</sequence>